<protein>
    <submittedName>
        <fullName evidence="1">Uncharacterized protein</fullName>
    </submittedName>
</protein>
<dbReference type="HOGENOM" id="CLU_1703948_0_0_1"/>
<sequence>MDSTGMTRCGYLISYRKCCAMAESDDGRKIDTTRCQEKEDLGNSNGNIEIEIEIEIEIDIGIGIGIGIGVVHSHIRIAVSASASASTTDSLHPPIHPSTVEIPPSVPTSQIGLLSRPRLVMVDPPSAFEKRDPRSAYQDSKPKIYLAPTYTHAF</sequence>
<dbReference type="InParanoid" id="G2YE98"/>
<evidence type="ECO:0000313" key="2">
    <source>
        <dbReference type="Proteomes" id="UP000008177"/>
    </source>
</evidence>
<dbReference type="AlphaFoldDB" id="G2YE98"/>
<gene>
    <name evidence="1" type="ORF">BofuT4_P024950.1</name>
</gene>
<evidence type="ECO:0000313" key="1">
    <source>
        <dbReference type="EMBL" id="CCD50096.1"/>
    </source>
</evidence>
<dbReference type="Proteomes" id="UP000008177">
    <property type="component" value="Unplaced contigs"/>
</dbReference>
<name>G2YE98_BOTF4</name>
<dbReference type="EMBL" id="FQ790323">
    <property type="protein sequence ID" value="CCD50096.1"/>
    <property type="molecule type" value="Genomic_DNA"/>
</dbReference>
<accession>G2YE98</accession>
<organism evidence="1 2">
    <name type="scientific">Botryotinia fuckeliana (strain T4)</name>
    <name type="common">Noble rot fungus</name>
    <name type="synonym">Botrytis cinerea</name>
    <dbReference type="NCBI Taxonomy" id="999810"/>
    <lineage>
        <taxon>Eukaryota</taxon>
        <taxon>Fungi</taxon>
        <taxon>Dikarya</taxon>
        <taxon>Ascomycota</taxon>
        <taxon>Pezizomycotina</taxon>
        <taxon>Leotiomycetes</taxon>
        <taxon>Helotiales</taxon>
        <taxon>Sclerotiniaceae</taxon>
        <taxon>Botrytis</taxon>
    </lineage>
</organism>
<reference evidence="2" key="1">
    <citation type="journal article" date="2011" name="PLoS Genet.">
        <title>Genomic analysis of the necrotrophic fungal pathogens Sclerotinia sclerotiorum and Botrytis cinerea.</title>
        <authorList>
            <person name="Amselem J."/>
            <person name="Cuomo C.A."/>
            <person name="van Kan J.A."/>
            <person name="Viaud M."/>
            <person name="Benito E.P."/>
            <person name="Couloux A."/>
            <person name="Coutinho P.M."/>
            <person name="de Vries R.P."/>
            <person name="Dyer P.S."/>
            <person name="Fillinger S."/>
            <person name="Fournier E."/>
            <person name="Gout L."/>
            <person name="Hahn M."/>
            <person name="Kohn L."/>
            <person name="Lapalu N."/>
            <person name="Plummer K.M."/>
            <person name="Pradier J.M."/>
            <person name="Quevillon E."/>
            <person name="Sharon A."/>
            <person name="Simon A."/>
            <person name="ten Have A."/>
            <person name="Tudzynski B."/>
            <person name="Tudzynski P."/>
            <person name="Wincker P."/>
            <person name="Andrew M."/>
            <person name="Anthouard V."/>
            <person name="Beever R.E."/>
            <person name="Beffa R."/>
            <person name="Benoit I."/>
            <person name="Bouzid O."/>
            <person name="Brault B."/>
            <person name="Chen Z."/>
            <person name="Choquer M."/>
            <person name="Collemare J."/>
            <person name="Cotton P."/>
            <person name="Danchin E.G."/>
            <person name="Da Silva C."/>
            <person name="Gautier A."/>
            <person name="Giraud C."/>
            <person name="Giraud T."/>
            <person name="Gonzalez C."/>
            <person name="Grossetete S."/>
            <person name="Guldener U."/>
            <person name="Henrissat B."/>
            <person name="Howlett B.J."/>
            <person name="Kodira C."/>
            <person name="Kretschmer M."/>
            <person name="Lappartient A."/>
            <person name="Leroch M."/>
            <person name="Levis C."/>
            <person name="Mauceli E."/>
            <person name="Neuveglise C."/>
            <person name="Oeser B."/>
            <person name="Pearson M."/>
            <person name="Poulain J."/>
            <person name="Poussereau N."/>
            <person name="Quesneville H."/>
            <person name="Rascle C."/>
            <person name="Schumacher J."/>
            <person name="Segurens B."/>
            <person name="Sexton A."/>
            <person name="Silva E."/>
            <person name="Sirven C."/>
            <person name="Soanes D.M."/>
            <person name="Talbot N.J."/>
            <person name="Templeton M."/>
            <person name="Yandava C."/>
            <person name="Yarden O."/>
            <person name="Zeng Q."/>
            <person name="Rollins J.A."/>
            <person name="Lebrun M.H."/>
            <person name="Dickman M."/>
        </authorList>
    </citation>
    <scope>NUCLEOTIDE SEQUENCE [LARGE SCALE GENOMIC DNA]</scope>
    <source>
        <strain evidence="2">T4</strain>
    </source>
</reference>
<proteinExistence type="predicted"/>